<dbReference type="PROSITE" id="PS50110">
    <property type="entry name" value="RESPONSE_REGULATORY"/>
    <property type="match status" value="1"/>
</dbReference>
<feature type="coiled-coil region" evidence="3">
    <location>
        <begin position="119"/>
        <end position="149"/>
    </location>
</feature>
<name>A0ABS0Y9V5_9BACT</name>
<dbReference type="Gene3D" id="3.40.50.2300">
    <property type="match status" value="1"/>
</dbReference>
<dbReference type="InterPro" id="IPR011006">
    <property type="entry name" value="CheY-like_superfamily"/>
</dbReference>
<dbReference type="SMART" id="SM00448">
    <property type="entry name" value="REC"/>
    <property type="match status" value="1"/>
</dbReference>
<gene>
    <name evidence="5" type="ORF">JFN91_02465</name>
</gene>
<accession>A0ABS0Y9V5</accession>
<evidence type="ECO:0000256" key="2">
    <source>
        <dbReference type="PROSITE-ProRule" id="PRU00169"/>
    </source>
</evidence>
<keyword evidence="3" id="KW-0175">Coiled coil</keyword>
<keyword evidence="6" id="KW-1185">Reference proteome</keyword>
<dbReference type="PANTHER" id="PTHR44591">
    <property type="entry name" value="STRESS RESPONSE REGULATOR PROTEIN 1"/>
    <property type="match status" value="1"/>
</dbReference>
<reference evidence="5 6" key="1">
    <citation type="submission" date="2020-12" db="EMBL/GenBank/DDBJ databases">
        <title>Geomonas sp. Red421, isolated from paddy soil.</title>
        <authorList>
            <person name="Xu Z."/>
            <person name="Zhang Z."/>
            <person name="Masuda Y."/>
            <person name="Itoh H."/>
            <person name="Senoo K."/>
        </authorList>
    </citation>
    <scope>NUCLEOTIDE SEQUENCE [LARGE SCALE GENOMIC DNA]</scope>
    <source>
        <strain evidence="5 6">Red421</strain>
    </source>
</reference>
<dbReference type="SUPFAM" id="SSF52172">
    <property type="entry name" value="CheY-like"/>
    <property type="match status" value="1"/>
</dbReference>
<dbReference type="RefSeq" id="WP_199387619.1">
    <property type="nucleotide sequence ID" value="NZ_JAEMHL010000001.1"/>
</dbReference>
<keyword evidence="1 2" id="KW-0597">Phosphoprotein</keyword>
<feature type="domain" description="Response regulatory" evidence="4">
    <location>
        <begin position="5"/>
        <end position="120"/>
    </location>
</feature>
<dbReference type="CDD" id="cd19920">
    <property type="entry name" value="REC_PA4781-like"/>
    <property type="match status" value="1"/>
</dbReference>
<evidence type="ECO:0000313" key="6">
    <source>
        <dbReference type="Proteomes" id="UP000614714"/>
    </source>
</evidence>
<evidence type="ECO:0000256" key="1">
    <source>
        <dbReference type="ARBA" id="ARBA00022553"/>
    </source>
</evidence>
<feature type="modified residue" description="4-aspartylphosphate" evidence="2">
    <location>
        <position position="53"/>
    </location>
</feature>
<comment type="caution">
    <text evidence="5">The sequence shown here is derived from an EMBL/GenBank/DDBJ whole genome shotgun (WGS) entry which is preliminary data.</text>
</comment>
<evidence type="ECO:0000259" key="4">
    <source>
        <dbReference type="PROSITE" id="PS50110"/>
    </source>
</evidence>
<evidence type="ECO:0000256" key="3">
    <source>
        <dbReference type="SAM" id="Coils"/>
    </source>
</evidence>
<dbReference type="InterPro" id="IPR001789">
    <property type="entry name" value="Sig_transdc_resp-reg_receiver"/>
</dbReference>
<dbReference type="PANTHER" id="PTHR44591:SF3">
    <property type="entry name" value="RESPONSE REGULATORY DOMAIN-CONTAINING PROTEIN"/>
    <property type="match status" value="1"/>
</dbReference>
<proteinExistence type="predicted"/>
<dbReference type="EMBL" id="JAEMHL010000001">
    <property type="protein sequence ID" value="MBJ6749070.1"/>
    <property type="molecule type" value="Genomic_DNA"/>
</dbReference>
<sequence length="199" mass="22483">MAKKTLLVVDDTIDNLIILYKVLRSEYQVIGANSGIEALRLVQTAAPDLILLDIMMPEMDGYEVCRQLKQDPRLQDIPVIFISALNEEVDETRGFEMGAVDFITKPAKPAILARRVAVHLELQARKEALQRQNEALQAALSRVKELSGLLPICMTCKKIRDDQGYWNQLECYISEHSEALFSHSYCPECAAIAMKDFIK</sequence>
<dbReference type="InterPro" id="IPR050595">
    <property type="entry name" value="Bact_response_regulator"/>
</dbReference>
<evidence type="ECO:0000313" key="5">
    <source>
        <dbReference type="EMBL" id="MBJ6749070.1"/>
    </source>
</evidence>
<dbReference type="Proteomes" id="UP000614714">
    <property type="component" value="Unassembled WGS sequence"/>
</dbReference>
<dbReference type="Pfam" id="PF00072">
    <property type="entry name" value="Response_reg"/>
    <property type="match status" value="1"/>
</dbReference>
<organism evidence="5 6">
    <name type="scientific">Geomonas anaerohicana</name>
    <dbReference type="NCBI Taxonomy" id="2798583"/>
    <lineage>
        <taxon>Bacteria</taxon>
        <taxon>Pseudomonadati</taxon>
        <taxon>Thermodesulfobacteriota</taxon>
        <taxon>Desulfuromonadia</taxon>
        <taxon>Geobacterales</taxon>
        <taxon>Geobacteraceae</taxon>
        <taxon>Geomonas</taxon>
    </lineage>
</organism>
<protein>
    <submittedName>
        <fullName evidence="5">Response regulator</fullName>
    </submittedName>
</protein>